<dbReference type="STRING" id="407022.SAMN05661044_05108"/>
<feature type="transmembrane region" description="Helical" evidence="1">
    <location>
        <begin position="23"/>
        <end position="43"/>
    </location>
</feature>
<keyword evidence="1" id="KW-0472">Membrane</keyword>
<evidence type="ECO:0000313" key="2">
    <source>
        <dbReference type="EMBL" id="SEM41214.1"/>
    </source>
</evidence>
<reference evidence="3" key="1">
    <citation type="submission" date="2016-10" db="EMBL/GenBank/DDBJ databases">
        <authorList>
            <person name="Varghese N."/>
            <person name="Submissions S."/>
        </authorList>
    </citation>
    <scope>NUCLEOTIDE SEQUENCE [LARGE SCALE GENOMIC DNA]</scope>
    <source>
        <strain evidence="3">DSM 18733</strain>
    </source>
</reference>
<keyword evidence="1" id="KW-1133">Transmembrane helix</keyword>
<evidence type="ECO:0000256" key="1">
    <source>
        <dbReference type="SAM" id="Phobius"/>
    </source>
</evidence>
<keyword evidence="3" id="KW-1185">Reference proteome</keyword>
<dbReference type="AlphaFoldDB" id="A0A1H7Y5Q4"/>
<accession>A0A1H7Y5Q4</accession>
<name>A0A1H7Y5Q4_OLID1</name>
<dbReference type="EMBL" id="FOAF01000012">
    <property type="protein sequence ID" value="SEM41214.1"/>
    <property type="molecule type" value="Genomic_DNA"/>
</dbReference>
<gene>
    <name evidence="2" type="ORF">SAMN05661044_05108</name>
</gene>
<protein>
    <submittedName>
        <fullName evidence="2">Uncharacterized protein</fullName>
    </submittedName>
</protein>
<keyword evidence="1" id="KW-0812">Transmembrane</keyword>
<evidence type="ECO:0000313" key="3">
    <source>
        <dbReference type="Proteomes" id="UP000199421"/>
    </source>
</evidence>
<sequence length="68" mass="8197">MFIFEKEVYLKLFQNQEVLNYKFLGNVIYGAFFLTSYANVGIVKNKRTKYKTNKRTIINYNHYVEQCV</sequence>
<dbReference type="Proteomes" id="UP000199421">
    <property type="component" value="Unassembled WGS sequence"/>
</dbReference>
<organism evidence="2 3">
    <name type="scientific">Olivibacter domesticus</name>
    <name type="common">Pseudosphingobacterium domesticum</name>
    <dbReference type="NCBI Taxonomy" id="407022"/>
    <lineage>
        <taxon>Bacteria</taxon>
        <taxon>Pseudomonadati</taxon>
        <taxon>Bacteroidota</taxon>
        <taxon>Sphingobacteriia</taxon>
        <taxon>Sphingobacteriales</taxon>
        <taxon>Sphingobacteriaceae</taxon>
        <taxon>Olivibacter</taxon>
    </lineage>
</organism>
<proteinExistence type="predicted"/>